<evidence type="ECO:0000313" key="1">
    <source>
        <dbReference type="EMBL" id="CAG6725244.1"/>
    </source>
</evidence>
<dbReference type="EMBL" id="HBUF01011917">
    <property type="protein sequence ID" value="CAG6608476.1"/>
    <property type="molecule type" value="Transcribed_RNA"/>
</dbReference>
<accession>A0A8D8YAW4</accession>
<protein>
    <submittedName>
        <fullName evidence="1">Uncharacterized protein</fullName>
    </submittedName>
</protein>
<dbReference type="EMBL" id="HBUF01529883">
    <property type="protein sequence ID" value="CAG6751528.1"/>
    <property type="molecule type" value="Transcribed_RNA"/>
</dbReference>
<proteinExistence type="predicted"/>
<sequence>MGEVPLCAARAISRSRMNGSIWFTIVRCTRRPPTRALTLRRLCSLIIRTGHCARPRITSNPSRAMFAQKRSRRKKTARHTTSGNTWAKPAKNWLRHRCEETLLEKRRSAITVLPASTATNLSFVRFVASSTR</sequence>
<dbReference type="EMBL" id="HBUF01529882">
    <property type="protein sequence ID" value="CAG6751524.1"/>
    <property type="molecule type" value="Transcribed_RNA"/>
</dbReference>
<dbReference type="AlphaFoldDB" id="A0A8D8YAW4"/>
<dbReference type="EMBL" id="HBUF01011915">
    <property type="protein sequence ID" value="CAG6608472.1"/>
    <property type="molecule type" value="Transcribed_RNA"/>
</dbReference>
<dbReference type="EMBL" id="HBUF01529881">
    <property type="protein sequence ID" value="CAG6751521.1"/>
    <property type="molecule type" value="Transcribed_RNA"/>
</dbReference>
<reference evidence="1" key="1">
    <citation type="submission" date="2021-05" db="EMBL/GenBank/DDBJ databases">
        <authorList>
            <person name="Alioto T."/>
            <person name="Alioto T."/>
            <person name="Gomez Garrido J."/>
        </authorList>
    </citation>
    <scope>NUCLEOTIDE SEQUENCE</scope>
</reference>
<dbReference type="EMBL" id="HBUF01369198">
    <property type="protein sequence ID" value="CAG6725240.1"/>
    <property type="molecule type" value="Transcribed_RNA"/>
</dbReference>
<dbReference type="EMBL" id="HBUF01194991">
    <property type="protein sequence ID" value="CAG6659711.1"/>
    <property type="molecule type" value="Transcribed_RNA"/>
</dbReference>
<dbReference type="EMBL" id="HBUF01369200">
    <property type="protein sequence ID" value="CAG6725244.1"/>
    <property type="molecule type" value="Transcribed_RNA"/>
</dbReference>
<dbReference type="EMBL" id="HBUF01011916">
    <property type="protein sequence ID" value="CAG6608474.1"/>
    <property type="molecule type" value="Transcribed_RNA"/>
</dbReference>
<dbReference type="EMBL" id="HBUF01194990">
    <property type="protein sequence ID" value="CAG6659709.1"/>
    <property type="molecule type" value="Transcribed_RNA"/>
</dbReference>
<organism evidence="1">
    <name type="scientific">Cacopsylla melanoneura</name>
    <dbReference type="NCBI Taxonomy" id="428564"/>
    <lineage>
        <taxon>Eukaryota</taxon>
        <taxon>Metazoa</taxon>
        <taxon>Ecdysozoa</taxon>
        <taxon>Arthropoda</taxon>
        <taxon>Hexapoda</taxon>
        <taxon>Insecta</taxon>
        <taxon>Pterygota</taxon>
        <taxon>Neoptera</taxon>
        <taxon>Paraneoptera</taxon>
        <taxon>Hemiptera</taxon>
        <taxon>Sternorrhyncha</taxon>
        <taxon>Psylloidea</taxon>
        <taxon>Psyllidae</taxon>
        <taxon>Psyllinae</taxon>
        <taxon>Cacopsylla</taxon>
    </lineage>
</organism>
<dbReference type="EMBL" id="HBUF01194992">
    <property type="protein sequence ID" value="CAG6659713.1"/>
    <property type="molecule type" value="Transcribed_RNA"/>
</dbReference>
<name>A0A8D8YAW4_9HEMI</name>
<dbReference type="EMBL" id="HBUF01194993">
    <property type="protein sequence ID" value="CAG6659715.1"/>
    <property type="molecule type" value="Transcribed_RNA"/>
</dbReference>
<dbReference type="EMBL" id="HBUF01369199">
    <property type="protein sequence ID" value="CAG6725242.1"/>
    <property type="molecule type" value="Transcribed_RNA"/>
</dbReference>